<keyword evidence="7" id="KW-0378">Hydrolase</keyword>
<comment type="similarity">
    <text evidence="4">Belongs to the dynactin subunits 5/6 family. Dynactin subunit 5 subfamily.</text>
</comment>
<dbReference type="VEuPathDB" id="ToxoDB:TGVAND_313820"/>
<protein>
    <recommendedName>
        <fullName evidence="5">Dynactin subunit 5</fullName>
    </recommendedName>
</protein>
<evidence type="ECO:0000313" key="7">
    <source>
        <dbReference type="EMBL" id="KFH09886.1"/>
    </source>
</evidence>
<reference evidence="7 8" key="2">
    <citation type="journal article" date="2015" name="Eukaryot. Cell">
        <title>Genetic mapping reveals that sinefungin resistance in Toxoplasma gondii is controlled by a putative amino acid transporter locus that can be used as a negative selectable marker.</title>
        <authorList>
            <person name="Behnke M.S."/>
            <person name="Khan A."/>
            <person name="Sibley L.D."/>
        </authorList>
    </citation>
    <scope>NUCLEOTIDE SEQUENCE [LARGE SCALE GENOMIC DNA]</scope>
    <source>
        <strain evidence="7 8">VAND</strain>
    </source>
</reference>
<evidence type="ECO:0000256" key="3">
    <source>
        <dbReference type="ARBA" id="ARBA00023212"/>
    </source>
</evidence>
<evidence type="ECO:0000256" key="5">
    <source>
        <dbReference type="ARBA" id="ARBA00034865"/>
    </source>
</evidence>
<reference evidence="7 8" key="1">
    <citation type="submission" date="2014-08" db="EMBL/GenBank/DDBJ databases">
        <authorList>
            <person name="Sibley D."/>
            <person name="Venepally P."/>
            <person name="Karamycheva S."/>
            <person name="Hadjithomas M."/>
            <person name="Khan A."/>
            <person name="Brunk B."/>
            <person name="Roos D."/>
            <person name="Caler E."/>
            <person name="Lorenzi H."/>
        </authorList>
    </citation>
    <scope>NUCLEOTIDE SEQUENCE [LARGE SCALE GENOMIC DNA]</scope>
    <source>
        <strain evidence="7 8">VAND</strain>
    </source>
</reference>
<dbReference type="InterPro" id="IPR047125">
    <property type="entry name" value="DCTN5"/>
</dbReference>
<feature type="region of interest" description="Disordered" evidence="6">
    <location>
        <begin position="1"/>
        <end position="224"/>
    </location>
</feature>
<keyword evidence="2" id="KW-0963">Cytoplasm</keyword>
<dbReference type="GO" id="GO:0016787">
    <property type="term" value="F:hydrolase activity"/>
    <property type="evidence" value="ECO:0007669"/>
    <property type="project" value="UniProtKB-KW"/>
</dbReference>
<dbReference type="Pfam" id="PF21711">
    <property type="entry name" value="DCTN5"/>
    <property type="match status" value="1"/>
</dbReference>
<feature type="compositionally biased region" description="Basic and acidic residues" evidence="6">
    <location>
        <begin position="201"/>
        <end position="219"/>
    </location>
</feature>
<feature type="compositionally biased region" description="Low complexity" evidence="6">
    <location>
        <begin position="269"/>
        <end position="278"/>
    </location>
</feature>
<feature type="compositionally biased region" description="Basic and acidic residues" evidence="6">
    <location>
        <begin position="59"/>
        <end position="173"/>
    </location>
</feature>
<dbReference type="AlphaFoldDB" id="A0A086QBA4"/>
<dbReference type="GO" id="GO:0005869">
    <property type="term" value="C:dynactin complex"/>
    <property type="evidence" value="ECO:0007669"/>
    <property type="project" value="TreeGrafter"/>
</dbReference>
<dbReference type="OrthoDB" id="417208at2759"/>
<dbReference type="CDD" id="cd03359">
    <property type="entry name" value="LbH_Dynactin_5"/>
    <property type="match status" value="1"/>
</dbReference>
<dbReference type="Gene3D" id="2.160.10.10">
    <property type="entry name" value="Hexapeptide repeat proteins"/>
    <property type="match status" value="1"/>
</dbReference>
<evidence type="ECO:0000256" key="4">
    <source>
        <dbReference type="ARBA" id="ARBA00034706"/>
    </source>
</evidence>
<comment type="caution">
    <text evidence="7">The sequence shown here is derived from an EMBL/GenBank/DDBJ whole genome shotgun (WGS) entry which is preliminary data.</text>
</comment>
<feature type="compositionally biased region" description="Polar residues" evidence="6">
    <location>
        <begin position="1"/>
        <end position="36"/>
    </location>
</feature>
<evidence type="ECO:0000313" key="8">
    <source>
        <dbReference type="Proteomes" id="UP000028840"/>
    </source>
</evidence>
<dbReference type="Proteomes" id="UP000028840">
    <property type="component" value="Unassembled WGS sequence"/>
</dbReference>
<dbReference type="EMBL" id="AEYJ02000470">
    <property type="protein sequence ID" value="KFH09886.1"/>
    <property type="molecule type" value="Genomic_DNA"/>
</dbReference>
<keyword evidence="3" id="KW-0206">Cytoskeleton</keyword>
<dbReference type="InterPro" id="IPR011004">
    <property type="entry name" value="Trimer_LpxA-like_sf"/>
</dbReference>
<dbReference type="PANTHER" id="PTHR46126">
    <property type="entry name" value="DYNACTIN SUBUNIT 5"/>
    <property type="match status" value="1"/>
</dbReference>
<dbReference type="SUPFAM" id="SSF51161">
    <property type="entry name" value="Trimeric LpxA-like enzymes"/>
    <property type="match status" value="1"/>
</dbReference>
<gene>
    <name evidence="7" type="ORF">TGVAND_313820</name>
</gene>
<proteinExistence type="inferred from homology"/>
<name>A0A086QBA4_TOXGO</name>
<organism evidence="7 8">
    <name type="scientific">Toxoplasma gondii VAND</name>
    <dbReference type="NCBI Taxonomy" id="933077"/>
    <lineage>
        <taxon>Eukaryota</taxon>
        <taxon>Sar</taxon>
        <taxon>Alveolata</taxon>
        <taxon>Apicomplexa</taxon>
        <taxon>Conoidasida</taxon>
        <taxon>Coccidia</taxon>
        <taxon>Eucoccidiorida</taxon>
        <taxon>Eimeriorina</taxon>
        <taxon>Sarcocystidae</taxon>
        <taxon>Toxoplasma</taxon>
    </lineage>
</organism>
<accession>A0A086QBA4</accession>
<comment type="subcellular location">
    <subcellularLocation>
        <location evidence="1">Cytoplasm</location>
        <location evidence="1">Cytoskeleton</location>
    </subcellularLocation>
</comment>
<feature type="region of interest" description="Disordered" evidence="6">
    <location>
        <begin position="269"/>
        <end position="321"/>
    </location>
</feature>
<sequence>MSDPTSSLPLGSADSSATAEPPTSSEDTQEKTNNPPGETKEKEDSSCRKQKEEEGDSSGNKREEKAAEGEETQKEKPSESEKEEKAAEGEETQKEKPSESEKEEKAAEGEETQKGKPSESEKEEKAAEGEETQKEKPSEKKEQEKLPAGEETKEGSSRVEQENFEREASRDSSRAGGRKPFVSKSASHLLREFSLPSEMSSLRDKEKTAGVLSKHESSKDGSSAFAANEEGVTFASHVPFRSYVSTGGVALEGSNDPTNAASELLSSALGAPGSARSPGLPPDTEERRPLSPQKKSGSGVSPQAQASAPKEASSSSSACVASSTRNANSSTLSSELEVVPPPSQPYTAFSCFLTASLKPPVVHPRSDFITTASGNRVGRDTLLFGSQNITLAGRSVVSQGVILRGELAPLRFGRYVYLEENVLVHPSVYRSKGQPLHVPLTVGDYVVVGRNSVVRAVAVGSCVEISVNCVVGNRCILKDFCRLLPGTVLPPDTVVPSFTVFGGNPGKMVDELPEGETMLMKLDAIQRYNLFVPAEES</sequence>
<evidence type="ECO:0000256" key="2">
    <source>
        <dbReference type="ARBA" id="ARBA00022490"/>
    </source>
</evidence>
<feature type="compositionally biased region" description="Low complexity" evidence="6">
    <location>
        <begin position="301"/>
        <end position="321"/>
    </location>
</feature>
<dbReference type="PANTHER" id="PTHR46126:SF1">
    <property type="entry name" value="DYNACTIN SUBUNIT 5"/>
    <property type="match status" value="1"/>
</dbReference>
<evidence type="ECO:0000256" key="1">
    <source>
        <dbReference type="ARBA" id="ARBA00004245"/>
    </source>
</evidence>
<feature type="compositionally biased region" description="Basic and acidic residues" evidence="6">
    <location>
        <begin position="38"/>
        <end position="52"/>
    </location>
</feature>
<evidence type="ECO:0000256" key="6">
    <source>
        <dbReference type="SAM" id="MobiDB-lite"/>
    </source>
</evidence>